<protein>
    <submittedName>
        <fullName evidence="4">Uncharacterized protein</fullName>
    </submittedName>
</protein>
<dbReference type="GO" id="GO:0016740">
    <property type="term" value="F:transferase activity"/>
    <property type="evidence" value="ECO:0007669"/>
    <property type="project" value="UniProtKB-KW"/>
</dbReference>
<proteinExistence type="inferred from homology"/>
<dbReference type="AlphaFoldDB" id="A0A4V3WQ50"/>
<keyword evidence="5" id="KW-1185">Reference proteome</keyword>
<dbReference type="PANTHER" id="PTHR31147">
    <property type="entry name" value="ACYL TRANSFERASE 4"/>
    <property type="match status" value="1"/>
</dbReference>
<dbReference type="Gene3D" id="3.30.559.10">
    <property type="entry name" value="Chloramphenicol acetyltransferase-like domain"/>
    <property type="match status" value="2"/>
</dbReference>
<organism evidence="4 5">
    <name type="scientific">Camellia sinensis var. sinensis</name>
    <name type="common">China tea</name>
    <dbReference type="NCBI Taxonomy" id="542762"/>
    <lineage>
        <taxon>Eukaryota</taxon>
        <taxon>Viridiplantae</taxon>
        <taxon>Streptophyta</taxon>
        <taxon>Embryophyta</taxon>
        <taxon>Tracheophyta</taxon>
        <taxon>Spermatophyta</taxon>
        <taxon>Magnoliopsida</taxon>
        <taxon>eudicotyledons</taxon>
        <taxon>Gunneridae</taxon>
        <taxon>Pentapetalae</taxon>
        <taxon>asterids</taxon>
        <taxon>Ericales</taxon>
        <taxon>Theaceae</taxon>
        <taxon>Camellia</taxon>
    </lineage>
</organism>
<evidence type="ECO:0000256" key="2">
    <source>
        <dbReference type="ARBA" id="ARBA00022679"/>
    </source>
</evidence>
<accession>A0A4V3WQ50</accession>
<dbReference type="GO" id="GO:0009723">
    <property type="term" value="P:response to ethylene"/>
    <property type="evidence" value="ECO:0007669"/>
    <property type="project" value="UniProtKB-ARBA"/>
</dbReference>
<dbReference type="Proteomes" id="UP000306102">
    <property type="component" value="Unassembled WGS sequence"/>
</dbReference>
<name>A0A4V3WQ50_CAMSN</name>
<reference evidence="4 5" key="1">
    <citation type="journal article" date="2018" name="Proc. Natl. Acad. Sci. U.S.A.">
        <title>Draft genome sequence of Camellia sinensis var. sinensis provides insights into the evolution of the tea genome and tea quality.</title>
        <authorList>
            <person name="Wei C."/>
            <person name="Yang H."/>
            <person name="Wang S."/>
            <person name="Zhao J."/>
            <person name="Liu C."/>
            <person name="Gao L."/>
            <person name="Xia E."/>
            <person name="Lu Y."/>
            <person name="Tai Y."/>
            <person name="She G."/>
            <person name="Sun J."/>
            <person name="Cao H."/>
            <person name="Tong W."/>
            <person name="Gao Q."/>
            <person name="Li Y."/>
            <person name="Deng W."/>
            <person name="Jiang X."/>
            <person name="Wang W."/>
            <person name="Chen Q."/>
            <person name="Zhang S."/>
            <person name="Li H."/>
            <person name="Wu J."/>
            <person name="Wang P."/>
            <person name="Li P."/>
            <person name="Shi C."/>
            <person name="Zheng F."/>
            <person name="Jian J."/>
            <person name="Huang B."/>
            <person name="Shan D."/>
            <person name="Shi M."/>
            <person name="Fang C."/>
            <person name="Yue Y."/>
            <person name="Li F."/>
            <person name="Li D."/>
            <person name="Wei S."/>
            <person name="Han B."/>
            <person name="Jiang C."/>
            <person name="Yin Y."/>
            <person name="Xia T."/>
            <person name="Zhang Z."/>
            <person name="Bennetzen J.L."/>
            <person name="Zhao S."/>
            <person name="Wan X."/>
        </authorList>
    </citation>
    <scope>NUCLEOTIDE SEQUENCE [LARGE SCALE GENOMIC DNA]</scope>
    <source>
        <strain evidence="5">cv. Shuchazao</strain>
        <tissue evidence="4">Leaf</tissue>
    </source>
</reference>
<dbReference type="STRING" id="542762.A0A4V3WQ50"/>
<dbReference type="InterPro" id="IPR023213">
    <property type="entry name" value="CAT-like_dom_sf"/>
</dbReference>
<feature type="region of interest" description="Disordered" evidence="3">
    <location>
        <begin position="448"/>
        <end position="472"/>
    </location>
</feature>
<evidence type="ECO:0000256" key="3">
    <source>
        <dbReference type="SAM" id="MobiDB-lite"/>
    </source>
</evidence>
<comment type="caution">
    <text evidence="4">The sequence shown here is derived from an EMBL/GenBank/DDBJ whole genome shotgun (WGS) entry which is preliminary data.</text>
</comment>
<dbReference type="InterPro" id="IPR050898">
    <property type="entry name" value="Plant_acyltransferase"/>
</dbReference>
<evidence type="ECO:0000313" key="4">
    <source>
        <dbReference type="EMBL" id="THG18937.1"/>
    </source>
</evidence>
<evidence type="ECO:0000313" key="5">
    <source>
        <dbReference type="Proteomes" id="UP000306102"/>
    </source>
</evidence>
<sequence length="472" mass="52209">MASSTFPLVFIVRRQDPKHLVPSKPTPHELKQLSDIDDQEGLRFQVPGIMFYKNNPSMEGKDPASVISEALAKALVFYYPFAGRLVEGPNRKLSVDCTAEGVLFIEADANVELDRLGDTVGPGCPYLNELLYDVPGSDGILGCPLLLIQVTRFSCGGFTFAIRLNHTMSDSSGFIQFLNTIAEFAQQPQTKITPSVPPIWQRHLLSARQPPSITCPHYEYGQALAGAATTTATANGTTTIDRSFFFGPKEIRAIRNHLPHHHYSTTATTFELLTACIWQCRTRALCLAPDETVRLSFTVNGRGNKHGLNLPPGYYGNVFTYPAVMAKAGLLSMLPLGYALELVKKAKAQVSEEYFRSVADLMVIQGRPSHTLEANKDYIISDNTRAGFDKLDFGWGKPVYGGIARAISLISFYVPFRDIRGGEDGIVLPICLPESVMDRFEQELKKMTQEPVEHPPNHKPISMHQKCSQSIS</sequence>
<gene>
    <name evidence="4" type="ORF">TEA_029286</name>
</gene>
<keyword evidence="2" id="KW-0808">Transferase</keyword>
<dbReference type="Pfam" id="PF02458">
    <property type="entry name" value="Transferase"/>
    <property type="match status" value="1"/>
</dbReference>
<dbReference type="EMBL" id="SDRB02002749">
    <property type="protein sequence ID" value="THG18937.1"/>
    <property type="molecule type" value="Genomic_DNA"/>
</dbReference>
<evidence type="ECO:0000256" key="1">
    <source>
        <dbReference type="ARBA" id="ARBA00009861"/>
    </source>
</evidence>
<comment type="similarity">
    <text evidence="1">Belongs to the plant acyltransferase family.</text>
</comment>
<dbReference type="PANTHER" id="PTHR31147:SF66">
    <property type="entry name" value="OS05G0315700 PROTEIN"/>
    <property type="match status" value="1"/>
</dbReference>